<dbReference type="Proteomes" id="UP000092460">
    <property type="component" value="Unassembled WGS sequence"/>
</dbReference>
<evidence type="ECO:0000313" key="2">
    <source>
        <dbReference type="Proteomes" id="UP000092460"/>
    </source>
</evidence>
<name>A0A1B0BU25_9MUSC</name>
<dbReference type="EnsemblMetazoa" id="GPPI040522-RA">
    <property type="protein sequence ID" value="GPPI040522-PA"/>
    <property type="gene ID" value="GPPI040522"/>
</dbReference>
<protein>
    <submittedName>
        <fullName evidence="1">Uncharacterized protein</fullName>
    </submittedName>
</protein>
<reference evidence="1" key="2">
    <citation type="submission" date="2020-05" db="UniProtKB">
        <authorList>
            <consortium name="EnsemblMetazoa"/>
        </authorList>
    </citation>
    <scope>IDENTIFICATION</scope>
    <source>
        <strain evidence="1">IAEA</strain>
    </source>
</reference>
<organism evidence="1 2">
    <name type="scientific">Glossina palpalis gambiensis</name>
    <dbReference type="NCBI Taxonomy" id="67801"/>
    <lineage>
        <taxon>Eukaryota</taxon>
        <taxon>Metazoa</taxon>
        <taxon>Ecdysozoa</taxon>
        <taxon>Arthropoda</taxon>
        <taxon>Hexapoda</taxon>
        <taxon>Insecta</taxon>
        <taxon>Pterygota</taxon>
        <taxon>Neoptera</taxon>
        <taxon>Endopterygota</taxon>
        <taxon>Diptera</taxon>
        <taxon>Brachycera</taxon>
        <taxon>Muscomorpha</taxon>
        <taxon>Hippoboscoidea</taxon>
        <taxon>Glossinidae</taxon>
        <taxon>Glossina</taxon>
    </lineage>
</organism>
<dbReference type="VEuPathDB" id="VectorBase:GPPI040522"/>
<dbReference type="EMBL" id="JXJN01020451">
    <property type="status" value="NOT_ANNOTATED_CDS"/>
    <property type="molecule type" value="Genomic_DNA"/>
</dbReference>
<proteinExistence type="predicted"/>
<accession>A0A1B0BU25</accession>
<evidence type="ECO:0000313" key="1">
    <source>
        <dbReference type="EnsemblMetazoa" id="GPPI040522-PA"/>
    </source>
</evidence>
<reference evidence="2" key="1">
    <citation type="submission" date="2015-01" db="EMBL/GenBank/DDBJ databases">
        <authorList>
            <person name="Aksoy S."/>
            <person name="Warren W."/>
            <person name="Wilson R.K."/>
        </authorList>
    </citation>
    <scope>NUCLEOTIDE SEQUENCE [LARGE SCALE GENOMIC DNA]</scope>
    <source>
        <strain evidence="2">IAEA</strain>
    </source>
</reference>
<sequence>MSVIILIFITNVEKWYVVSTKQLLDLSKTYSQKGKKGQDEQLVIIIDRNHRIKCTSHEIREQSVQKHFIRYSLKSIITSRPFSVLLLEVALELNEARSTIERLYPLAHSPCESLAFSHVELQTNY</sequence>
<dbReference type="AlphaFoldDB" id="A0A1B0BU25"/>
<keyword evidence="2" id="KW-1185">Reference proteome</keyword>